<dbReference type="PANTHER" id="PTHR34301">
    <property type="entry name" value="DNA-BINDING PROTEIN-RELATED"/>
    <property type="match status" value="1"/>
</dbReference>
<dbReference type="EMBL" id="JAFEJT020000031">
    <property type="protein sequence ID" value="MCH9276231.1"/>
    <property type="molecule type" value="Genomic_DNA"/>
</dbReference>
<dbReference type="Proteomes" id="UP000710815">
    <property type="component" value="Unassembled WGS sequence"/>
</dbReference>
<evidence type="ECO:0000313" key="2">
    <source>
        <dbReference type="Proteomes" id="UP000710815"/>
    </source>
</evidence>
<dbReference type="RefSeq" id="WP_241513927.1">
    <property type="nucleotide sequence ID" value="NZ_JAFEJT020000031.1"/>
</dbReference>
<gene>
    <name evidence="1" type="ORF">JS533_008115</name>
</gene>
<comment type="caution">
    <text evidence="1">The sequence shown here is derived from an EMBL/GenBank/DDBJ whole genome shotgun (WGS) entry which is preliminary data.</text>
</comment>
<dbReference type="Gene3D" id="3.40.50.300">
    <property type="entry name" value="P-loop containing nucleotide triphosphate hydrolases"/>
    <property type="match status" value="1"/>
</dbReference>
<dbReference type="PANTHER" id="PTHR34301:SF8">
    <property type="entry name" value="ATPASE DOMAIN-CONTAINING PROTEIN"/>
    <property type="match status" value="1"/>
</dbReference>
<reference evidence="1 2" key="1">
    <citation type="journal article" date="2021" name="Environ. Microbiol.">
        <title>Genetic insights into the dark matter of the mammalian gut microbiota through targeted genome reconstruction.</title>
        <authorList>
            <person name="Lugli G.A."/>
            <person name="Alessandri G."/>
            <person name="Milani C."/>
            <person name="Viappiani A."/>
            <person name="Fontana F."/>
            <person name="Tarracchini C."/>
            <person name="Mancabelli L."/>
            <person name="Argentini C."/>
            <person name="Ruiz L."/>
            <person name="Margolles A."/>
            <person name="van Sinderen D."/>
            <person name="Turroni F."/>
            <person name="Ventura M."/>
        </authorList>
    </citation>
    <scope>NUCLEOTIDE SEQUENCE [LARGE SCALE GENOMIC DNA]</scope>
    <source>
        <strain evidence="1 2">MA1</strain>
    </source>
</reference>
<sequence>MSDIAAKLPLHSLNPFMPGAGKQPPELVGRTHDLELMDRMLARTKLGLVDRGIIYSGLRGMGKTVLLLKFNAMSIAQGMATVQIEANGDAAAEYDELFHELSLAIMRFRKPGVRQGLADAFSRVESISLDFVLGSAKVELGDSDARDTARDDAVRASSYRFELLVESLAEELKNAGSGLLVFVDEFQDMSPEVMTTLITVQHKMGQRNMPFYIIGAGLPNLPGTLTKARSYAERLFEYRRIGRLDDAAVADGFQKPARDLGYSFDDAALSRLVGLANGYPYFIQAYGKAAWDASDSNPIALEAVEKGEPVAREELDEGLYVSRWQRATPLGREYLAAMASFGDSCSSAQVAERMGRAASDLSAIRLSLIELGLVYSPERGRISFTVPGMDEFIRRVTPSESQSYDGR</sequence>
<keyword evidence="1" id="KW-0547">Nucleotide-binding</keyword>
<dbReference type="InterPro" id="IPR027417">
    <property type="entry name" value="P-loop_NTPase"/>
</dbReference>
<reference evidence="1 2" key="2">
    <citation type="journal article" date="2021" name="Syst. Appl. Microbiol.">
        <title>Phylogenetic classification of ten novel species belonging to the genus Bifidobacterium comprising B. phasiani sp. nov., B. pongonis sp. nov., B. saguinibicoloris sp. nov., B. colobi sp. nov., B. simiiventris sp. nov., B. santillanense sp. nov., B. miconis sp. nov., B. amazonense sp. nov., B. pluvialisilvae sp. nov., and B. miconisargentati sp. nov.</title>
        <authorList>
            <person name="Lugli G.A."/>
            <person name="Calvete-Torre I."/>
            <person name="Alessandri G."/>
            <person name="Milani C."/>
            <person name="Turroni F."/>
            <person name="Laiolo P."/>
            <person name="Ossiprandi M.C."/>
            <person name="Margolles A."/>
            <person name="Ruiz L."/>
            <person name="Ventura M."/>
        </authorList>
    </citation>
    <scope>NUCLEOTIDE SEQUENCE [LARGE SCALE GENOMIC DNA]</scope>
    <source>
        <strain evidence="1 2">MA1</strain>
    </source>
</reference>
<protein>
    <submittedName>
        <fullName evidence="1">ATP-binding protein</fullName>
    </submittedName>
</protein>
<keyword evidence="1" id="KW-0067">ATP-binding</keyword>
<dbReference type="SUPFAM" id="SSF52540">
    <property type="entry name" value="P-loop containing nucleoside triphosphate hydrolases"/>
    <property type="match status" value="1"/>
</dbReference>
<accession>A0ABS9VWD1</accession>
<organism evidence="1 2">
    <name type="scientific">Bifidobacterium amazonense</name>
    <dbReference type="NCBI Taxonomy" id="2809027"/>
    <lineage>
        <taxon>Bacteria</taxon>
        <taxon>Bacillati</taxon>
        <taxon>Actinomycetota</taxon>
        <taxon>Actinomycetes</taxon>
        <taxon>Bifidobacteriales</taxon>
        <taxon>Bifidobacteriaceae</taxon>
        <taxon>Bifidobacterium</taxon>
    </lineage>
</organism>
<dbReference type="GO" id="GO:0005524">
    <property type="term" value="F:ATP binding"/>
    <property type="evidence" value="ECO:0007669"/>
    <property type="project" value="UniProtKB-KW"/>
</dbReference>
<proteinExistence type="predicted"/>
<evidence type="ECO:0000313" key="1">
    <source>
        <dbReference type="EMBL" id="MCH9276231.1"/>
    </source>
</evidence>
<name>A0ABS9VWD1_9BIFI</name>
<keyword evidence="2" id="KW-1185">Reference proteome</keyword>